<dbReference type="AlphaFoldDB" id="A0AAE3KC04"/>
<protein>
    <submittedName>
        <fullName evidence="2">Membrane protein</fullName>
    </submittedName>
</protein>
<reference evidence="2" key="1">
    <citation type="submission" date="2022-03" db="EMBL/GenBank/DDBJ databases">
        <title>Genomic Encyclopedia of Type Strains, Phase III (KMG-III): the genomes of soil and plant-associated and newly described type strains.</title>
        <authorList>
            <person name="Whitman W."/>
        </authorList>
    </citation>
    <scope>NUCLEOTIDE SEQUENCE</scope>
    <source>
        <strain evidence="2">ANL 6-2</strain>
    </source>
</reference>
<dbReference type="RefSeq" id="WP_253478309.1">
    <property type="nucleotide sequence ID" value="NZ_JALJXV010000005.1"/>
</dbReference>
<keyword evidence="3" id="KW-1185">Reference proteome</keyword>
<name>A0AAE3KC04_9GAMM</name>
<keyword evidence="1" id="KW-0472">Membrane</keyword>
<feature type="transmembrane region" description="Helical" evidence="1">
    <location>
        <begin position="51"/>
        <end position="69"/>
    </location>
</feature>
<dbReference type="EMBL" id="JALJXV010000005">
    <property type="protein sequence ID" value="MCP1675214.1"/>
    <property type="molecule type" value="Genomic_DNA"/>
</dbReference>
<keyword evidence="1" id="KW-0812">Transmembrane</keyword>
<organism evidence="2 3">
    <name type="scientific">Natronocella acetinitrilica</name>
    <dbReference type="NCBI Taxonomy" id="414046"/>
    <lineage>
        <taxon>Bacteria</taxon>
        <taxon>Pseudomonadati</taxon>
        <taxon>Pseudomonadota</taxon>
        <taxon>Gammaproteobacteria</taxon>
        <taxon>Chromatiales</taxon>
        <taxon>Ectothiorhodospiraceae</taxon>
        <taxon>Natronocella</taxon>
    </lineage>
</organism>
<keyword evidence="1" id="KW-1133">Transmembrane helix</keyword>
<gene>
    <name evidence="2" type="ORF">J2T57_002362</name>
</gene>
<evidence type="ECO:0000313" key="2">
    <source>
        <dbReference type="EMBL" id="MCP1675214.1"/>
    </source>
</evidence>
<evidence type="ECO:0000313" key="3">
    <source>
        <dbReference type="Proteomes" id="UP001205843"/>
    </source>
</evidence>
<dbReference type="InterPro" id="IPR019253">
    <property type="entry name" value="DUF2244_TM"/>
</dbReference>
<proteinExistence type="predicted"/>
<evidence type="ECO:0000256" key="1">
    <source>
        <dbReference type="SAM" id="Phobius"/>
    </source>
</evidence>
<comment type="caution">
    <text evidence="2">The sequence shown here is derived from an EMBL/GenBank/DDBJ whole genome shotgun (WGS) entry which is preliminary data.</text>
</comment>
<feature type="transmembrane region" description="Helical" evidence="1">
    <location>
        <begin position="27"/>
        <end position="45"/>
    </location>
</feature>
<dbReference type="Proteomes" id="UP001205843">
    <property type="component" value="Unassembled WGS sequence"/>
</dbReference>
<accession>A0AAE3KC04</accession>
<sequence>MTESTAAERCFVLRPDNGLYWRTTLRVYLFLAAVCLTVAIGFTVAGFWPVLPFAGLELALLGAALYVTARRGRYREVVRISGQFVSIEKGYVGPSQHWQFERVWTEVLLQPSRRRLHPARLLIRSGAVYVELGSFLTEEDRASLARQLEAAIGPMASGGSVASRA</sequence>
<dbReference type="Pfam" id="PF10003">
    <property type="entry name" value="DUF2244"/>
    <property type="match status" value="1"/>
</dbReference>